<sequence>MTLWREVSAALEGKAKCRPRTPSVRVNCTNIPPGTFSEEISSEMSAALGFEIFSDQITTVKTHYGFGNWNAGGNATGATNTGILQPASVARPVIANVTVAQKISTRGRHPVYWWTSEIDRLRSHFHGMKRRFNRARTEEQREERRQLKSDARAALERAIKLSKDQQKQDLPEQLEPHGFGPAYQIRM</sequence>
<feature type="region of interest" description="Disordered" evidence="1">
    <location>
        <begin position="161"/>
        <end position="187"/>
    </location>
</feature>
<evidence type="ECO:0000313" key="2">
    <source>
        <dbReference type="EnsemblMetazoa" id="AMEM000572-PA"/>
    </source>
</evidence>
<keyword evidence="3" id="KW-1185">Reference proteome</keyword>
<protein>
    <submittedName>
        <fullName evidence="2">Uncharacterized protein</fullName>
    </submittedName>
</protein>
<dbReference type="EnsemblMetazoa" id="AMEM000572-RA">
    <property type="protein sequence ID" value="AMEM000572-PA"/>
    <property type="gene ID" value="AMEM000572"/>
</dbReference>
<dbReference type="Proteomes" id="UP000075903">
    <property type="component" value="Unassembled WGS sequence"/>
</dbReference>
<accession>A0A182UMT9</accession>
<organism evidence="2 3">
    <name type="scientific">Anopheles merus</name>
    <name type="common">Mosquito</name>
    <dbReference type="NCBI Taxonomy" id="30066"/>
    <lineage>
        <taxon>Eukaryota</taxon>
        <taxon>Metazoa</taxon>
        <taxon>Ecdysozoa</taxon>
        <taxon>Arthropoda</taxon>
        <taxon>Hexapoda</taxon>
        <taxon>Insecta</taxon>
        <taxon>Pterygota</taxon>
        <taxon>Neoptera</taxon>
        <taxon>Endopterygota</taxon>
        <taxon>Diptera</taxon>
        <taxon>Nematocera</taxon>
        <taxon>Culicoidea</taxon>
        <taxon>Culicidae</taxon>
        <taxon>Anophelinae</taxon>
        <taxon>Anopheles</taxon>
    </lineage>
</organism>
<reference evidence="2" key="1">
    <citation type="submission" date="2020-05" db="UniProtKB">
        <authorList>
            <consortium name="EnsemblMetazoa"/>
        </authorList>
    </citation>
    <scope>IDENTIFICATION</scope>
    <source>
        <strain evidence="2">MAF</strain>
    </source>
</reference>
<dbReference type="AlphaFoldDB" id="A0A182UMT9"/>
<dbReference type="VEuPathDB" id="VectorBase:AMEM000572"/>
<evidence type="ECO:0000256" key="1">
    <source>
        <dbReference type="SAM" id="MobiDB-lite"/>
    </source>
</evidence>
<evidence type="ECO:0000313" key="3">
    <source>
        <dbReference type="Proteomes" id="UP000075903"/>
    </source>
</evidence>
<name>A0A182UMT9_ANOME</name>
<proteinExistence type="predicted"/>
<feature type="compositionally biased region" description="Basic and acidic residues" evidence="1">
    <location>
        <begin position="161"/>
        <end position="170"/>
    </location>
</feature>